<gene>
    <name evidence="8" type="ORF">C2S_10447</name>
</gene>
<dbReference type="Gene3D" id="1.10.4160.10">
    <property type="entry name" value="Hydantoin permease"/>
    <property type="match status" value="1"/>
</dbReference>
<keyword evidence="5" id="KW-1133">Transmembrane helix</keyword>
<keyword evidence="4" id="KW-0812">Transmembrane</keyword>
<evidence type="ECO:0000256" key="1">
    <source>
        <dbReference type="ARBA" id="ARBA00004141"/>
    </source>
</evidence>
<dbReference type="GO" id="GO:0022857">
    <property type="term" value="F:transmembrane transporter activity"/>
    <property type="evidence" value="ECO:0007669"/>
    <property type="project" value="InterPro"/>
</dbReference>
<evidence type="ECO:0000256" key="4">
    <source>
        <dbReference type="ARBA" id="ARBA00022692"/>
    </source>
</evidence>
<dbReference type="InterPro" id="IPR026030">
    <property type="entry name" value="Pur-cyt_permease_Fcy2/21/22"/>
</dbReference>
<comment type="subcellular location">
    <subcellularLocation>
        <location evidence="1">Membrane</location>
        <topology evidence="1">Multi-pass membrane protein</topology>
    </subcellularLocation>
</comment>
<accession>A0A5Q3DVB0</accession>
<evidence type="ECO:0000313" key="8">
    <source>
        <dbReference type="EMBL" id="VTT76564.1"/>
    </source>
</evidence>
<dbReference type="Pfam" id="PF02133">
    <property type="entry name" value="Transp_cyt_pur"/>
    <property type="match status" value="1"/>
</dbReference>
<evidence type="ECO:0000256" key="5">
    <source>
        <dbReference type="ARBA" id="ARBA00022989"/>
    </source>
</evidence>
<dbReference type="InterPro" id="IPR001248">
    <property type="entry name" value="Pur-cyt_permease"/>
</dbReference>
<dbReference type="EMBL" id="CABFJX010000384">
    <property type="protein sequence ID" value="VTT76564.1"/>
    <property type="molecule type" value="Genomic_DNA"/>
</dbReference>
<proteinExistence type="inferred from homology"/>
<evidence type="ECO:0000256" key="6">
    <source>
        <dbReference type="ARBA" id="ARBA00023136"/>
    </source>
</evidence>
<dbReference type="PIRSF" id="PIRSF002744">
    <property type="entry name" value="Pur-cyt_permease"/>
    <property type="match status" value="1"/>
</dbReference>
<evidence type="ECO:0000256" key="7">
    <source>
        <dbReference type="PIRNR" id="PIRNR002744"/>
    </source>
</evidence>
<reference evidence="8" key="1">
    <citation type="submission" date="2019-05" db="EMBL/GenBank/DDBJ databases">
        <authorList>
            <person name="Piombo E."/>
        </authorList>
    </citation>
    <scope>NUCLEOTIDE SEQUENCE</scope>
    <source>
        <strain evidence="8">C2S</strain>
    </source>
</reference>
<comment type="similarity">
    <text evidence="2 7">Belongs to the purine-cytosine permease (2.A.39) family.</text>
</comment>
<evidence type="ECO:0000256" key="3">
    <source>
        <dbReference type="ARBA" id="ARBA00022448"/>
    </source>
</evidence>
<evidence type="ECO:0000313" key="9">
    <source>
        <dbReference type="Proteomes" id="UP000760494"/>
    </source>
</evidence>
<keyword evidence="3 7" id="KW-0813">Transport</keyword>
<dbReference type="PANTHER" id="PTHR31806">
    <property type="entry name" value="PURINE-CYTOSINE PERMEASE FCY2-RELATED"/>
    <property type="match status" value="1"/>
</dbReference>
<evidence type="ECO:0000256" key="2">
    <source>
        <dbReference type="ARBA" id="ARBA00008974"/>
    </source>
</evidence>
<dbReference type="Proteomes" id="UP000760494">
    <property type="component" value="Unassembled WGS sequence"/>
</dbReference>
<dbReference type="AlphaFoldDB" id="A0A5Q3DVB0"/>
<dbReference type="GO" id="GO:0005886">
    <property type="term" value="C:plasma membrane"/>
    <property type="evidence" value="ECO:0007669"/>
    <property type="project" value="TreeGrafter"/>
</dbReference>
<name>A0A5Q3DVB0_FUSFU</name>
<protein>
    <submittedName>
        <fullName evidence="8">Uncharacterized protein</fullName>
    </submittedName>
</protein>
<organism evidence="8 9">
    <name type="scientific">Fusarium fujikuroi</name>
    <name type="common">Bakanae and foot rot disease fungus</name>
    <name type="synonym">Gibberella fujikuroi</name>
    <dbReference type="NCBI Taxonomy" id="5127"/>
    <lineage>
        <taxon>Eukaryota</taxon>
        <taxon>Fungi</taxon>
        <taxon>Dikarya</taxon>
        <taxon>Ascomycota</taxon>
        <taxon>Pezizomycotina</taxon>
        <taxon>Sordariomycetes</taxon>
        <taxon>Hypocreomycetidae</taxon>
        <taxon>Hypocreales</taxon>
        <taxon>Nectriaceae</taxon>
        <taxon>Fusarium</taxon>
        <taxon>Fusarium fujikuroi species complex</taxon>
    </lineage>
</organism>
<dbReference type="PANTHER" id="PTHR31806:SF5">
    <property type="entry name" value="PURINE-CYTOSINE PERMEASE FCY21"/>
    <property type="match status" value="1"/>
</dbReference>
<keyword evidence="6 7" id="KW-0472">Membrane</keyword>
<comment type="caution">
    <text evidence="8">The sequence shown here is derived from an EMBL/GenBank/DDBJ whole genome shotgun (WGS) entry which is preliminary data.</text>
</comment>
<sequence length="498" mass="54172">MGKSEKTGVAAADPPVDVSEAESQALSRSTIWLDRLKRWGLETRGMQPVPLEERTDTRFINIFFLWFTMNVNILPAYHSIVTGMLGTLGFGLSLKDCSLLILFFSMLCCAFPAYCSTFGSQTGLRQMLISRFTFGYYFIVIMVILNLCTNAGFGIICSVTGGSTLAAVSSGSISSTVGIVIISIIAMVVSFIGYKFLHQYERYSWIFNLVAIIIATGVGGKHLSNQVEQPAASASTIVSYGGVIAGFIIPFSALAADFSVYCHPKVSTWRIFAYTYAGIFFPVVTLMILGAAIGGATPNVVSWKDGYDRFTVGGVMQAMLLPAGGFGRFVAVLLSLSVIGNLAASIYCISLNFQLLAPFMLKVPRSLFTIVYTVVAIPVSIQAAKSFFDSLENLMYLISYWAAGYVAVIATEHFVFRGADFSRYNPDHWDQPTKLPTGLAAIGAMGIAFGLTVPCMSQEWYTGPIAKTTGDIGFEVELVLAALLYVPLRWVELKFRPI</sequence>